<feature type="transmembrane region" description="Helical" evidence="3">
    <location>
        <begin position="94"/>
        <end position="114"/>
    </location>
</feature>
<feature type="region of interest" description="Disordered" evidence="2">
    <location>
        <begin position="1"/>
        <end position="87"/>
    </location>
</feature>
<feature type="compositionally biased region" description="Basic and acidic residues" evidence="2">
    <location>
        <begin position="55"/>
        <end position="77"/>
    </location>
</feature>
<dbReference type="Gene3D" id="3.30.70.2390">
    <property type="match status" value="1"/>
</dbReference>
<proteinExistence type="inferred from homology"/>
<evidence type="ECO:0000313" key="7">
    <source>
        <dbReference type="Proteomes" id="UP000095563"/>
    </source>
</evidence>
<evidence type="ECO:0000259" key="4">
    <source>
        <dbReference type="Pfam" id="PF03816"/>
    </source>
</evidence>
<dbReference type="EMBL" id="CZBO01000003">
    <property type="protein sequence ID" value="CUQ12224.1"/>
    <property type="molecule type" value="Genomic_DNA"/>
</dbReference>
<dbReference type="Gene3D" id="3.40.630.190">
    <property type="entry name" value="LCP protein"/>
    <property type="match status" value="1"/>
</dbReference>
<dbReference type="AlphaFoldDB" id="A0A174TPY1"/>
<keyword evidence="3" id="KW-0812">Transmembrane</keyword>
<gene>
    <name evidence="6" type="primary">lytR_5</name>
    <name evidence="6" type="ORF">ERS852568_01998</name>
</gene>
<dbReference type="Pfam" id="PF03816">
    <property type="entry name" value="LytR_cpsA_psr"/>
    <property type="match status" value="1"/>
</dbReference>
<feature type="compositionally biased region" description="Basic residues" evidence="2">
    <location>
        <begin position="78"/>
        <end position="87"/>
    </location>
</feature>
<evidence type="ECO:0000313" key="6">
    <source>
        <dbReference type="EMBL" id="CUQ12224.1"/>
    </source>
</evidence>
<name>A0A174TPY1_9CLOT</name>
<feature type="domain" description="Cell envelope-related transcriptional attenuator" evidence="4">
    <location>
        <begin position="159"/>
        <end position="312"/>
    </location>
</feature>
<reference evidence="6 7" key="1">
    <citation type="submission" date="2015-09" db="EMBL/GenBank/DDBJ databases">
        <authorList>
            <consortium name="Pathogen Informatics"/>
        </authorList>
    </citation>
    <scope>NUCLEOTIDE SEQUENCE [LARGE SCALE GENOMIC DNA]</scope>
    <source>
        <strain evidence="6 7">2789STDY5834956</strain>
    </source>
</reference>
<dbReference type="Pfam" id="PF13399">
    <property type="entry name" value="LytR_C"/>
    <property type="match status" value="1"/>
</dbReference>
<dbReference type="PANTHER" id="PTHR33392:SF6">
    <property type="entry name" value="POLYISOPRENYL-TEICHOIC ACID--PEPTIDOGLYCAN TEICHOIC ACID TRANSFERASE TAGU"/>
    <property type="match status" value="1"/>
</dbReference>
<keyword evidence="3" id="KW-0472">Membrane</keyword>
<dbReference type="Proteomes" id="UP000095563">
    <property type="component" value="Unassembled WGS sequence"/>
</dbReference>
<dbReference type="InterPro" id="IPR004474">
    <property type="entry name" value="LytR_CpsA_psr"/>
</dbReference>
<organism evidence="6 7">
    <name type="scientific">Clostridium baratii</name>
    <dbReference type="NCBI Taxonomy" id="1561"/>
    <lineage>
        <taxon>Bacteria</taxon>
        <taxon>Bacillati</taxon>
        <taxon>Bacillota</taxon>
        <taxon>Clostridia</taxon>
        <taxon>Eubacteriales</taxon>
        <taxon>Clostridiaceae</taxon>
        <taxon>Clostridium</taxon>
    </lineage>
</organism>
<evidence type="ECO:0000256" key="2">
    <source>
        <dbReference type="SAM" id="MobiDB-lite"/>
    </source>
</evidence>
<dbReference type="RefSeq" id="WP_055207848.1">
    <property type="nucleotide sequence ID" value="NZ_CZBO01000003.1"/>
</dbReference>
<keyword evidence="3" id="KW-1133">Transmembrane helix</keyword>
<evidence type="ECO:0000256" key="3">
    <source>
        <dbReference type="SAM" id="Phobius"/>
    </source>
</evidence>
<protein>
    <submittedName>
        <fullName evidence="6">Membrane-bound protein LytR</fullName>
    </submittedName>
</protein>
<dbReference type="NCBIfam" id="TIGR00350">
    <property type="entry name" value="lytR_cpsA_psr"/>
    <property type="match status" value="1"/>
</dbReference>
<dbReference type="InterPro" id="IPR027381">
    <property type="entry name" value="LytR/CpsA/Psr_C"/>
</dbReference>
<accession>A0A174TPY1</accession>
<dbReference type="InterPro" id="IPR050922">
    <property type="entry name" value="LytR/CpsA/Psr_CW_biosynth"/>
</dbReference>
<feature type="domain" description="LytR/CpsA/Psr regulator C-terminal" evidence="5">
    <location>
        <begin position="401"/>
        <end position="487"/>
    </location>
</feature>
<evidence type="ECO:0000259" key="5">
    <source>
        <dbReference type="Pfam" id="PF13399"/>
    </source>
</evidence>
<sequence length="491" mass="56029">MTDDRNSNNSARRRRAELDREERIRRKRRMSQRNEEMNTGKSRRRLSSESIPLNDSRRRIDDRPINDPRRRINDKPNKNIKKKKKKKKSTFKRILKIVLIALLAIVVIFGFRVAKLINNISTDNMTAPVEVPMDQTVNILLLGMDVGNIDNPSDESQKRTDTMMVINFNPKTKKVKMVSIPRDTLITINGRNWKMNAAYPIGGDKRVITEVQNLLNIKINYLAKINYAGFRDFIDAIGGVSMKIENNMDYTDKSQNLRIKFKKGEVAQLDGKKAEEFFRWRKNNDGTGLPNGDIDRIKNQHAFLEQVVKKCTSPSIIFKMPKILEVVEKNVETNMSGKRIFEYALKAALLKPSNVSMETIKGSAKMIGGQSYFIFDKAANEGLIRSLHESSDSTKNMKPEEVRIKILNGTKISGLAATYQIQLKQLGYTNVDVGNTDSLREKSVIMVDDNNIKSMLKKDFTSITNYDDIESKFASPSYDVIIILGSDAKSY</sequence>
<comment type="similarity">
    <text evidence="1">Belongs to the LytR/CpsA/Psr (LCP) family.</text>
</comment>
<dbReference type="PANTHER" id="PTHR33392">
    <property type="entry name" value="POLYISOPRENYL-TEICHOIC ACID--PEPTIDOGLYCAN TEICHOIC ACID TRANSFERASE TAGU"/>
    <property type="match status" value="1"/>
</dbReference>
<evidence type="ECO:0000256" key="1">
    <source>
        <dbReference type="ARBA" id="ARBA00006068"/>
    </source>
</evidence>